<dbReference type="InterPro" id="IPR036291">
    <property type="entry name" value="NAD(P)-bd_dom_sf"/>
</dbReference>
<gene>
    <name evidence="5" type="primary">wecC</name>
    <name evidence="5" type="ORF">HC138_01425</name>
</gene>
<feature type="domain" description="UDP-glucose/GDP-mannose dehydrogenase C-terminal" evidence="4">
    <location>
        <begin position="323"/>
        <end position="423"/>
    </location>
</feature>
<evidence type="ECO:0000313" key="5">
    <source>
        <dbReference type="EMBL" id="NJJ03042.1"/>
    </source>
</evidence>
<dbReference type="AlphaFoldDB" id="A0AAP6XKU7"/>
<dbReference type="InterPro" id="IPR001732">
    <property type="entry name" value="UDP-Glc/GDP-Man_DH_N"/>
</dbReference>
<dbReference type="GO" id="GO:0051287">
    <property type="term" value="F:NAD binding"/>
    <property type="evidence" value="ECO:0007669"/>
    <property type="project" value="InterPro"/>
</dbReference>
<dbReference type="PANTHER" id="PTHR43491:SF1">
    <property type="entry name" value="UDP-N-ACETYL-D-MANNOSAMINE DEHYDROGENASE"/>
    <property type="match status" value="1"/>
</dbReference>
<dbReference type="InterPro" id="IPR014027">
    <property type="entry name" value="UDP-Glc/GDP-Man_DH_C"/>
</dbReference>
<dbReference type="SUPFAM" id="SSF48179">
    <property type="entry name" value="6-phosphogluconate dehydrogenase C-terminal domain-like"/>
    <property type="match status" value="1"/>
</dbReference>
<comment type="similarity">
    <text evidence="3">Belongs to the UDP-glucose/GDP-mannose dehydrogenase family.</text>
</comment>
<dbReference type="Pfam" id="PF03721">
    <property type="entry name" value="UDPG_MGDP_dh_N"/>
    <property type="match status" value="1"/>
</dbReference>
<dbReference type="Gene3D" id="1.20.5.100">
    <property type="entry name" value="Cytochrome c1, transmembrane anchor, C-terminal"/>
    <property type="match status" value="1"/>
</dbReference>
<evidence type="ECO:0000256" key="2">
    <source>
        <dbReference type="ARBA" id="ARBA00023027"/>
    </source>
</evidence>
<dbReference type="InterPro" id="IPR014026">
    <property type="entry name" value="UDP-Glc/GDP-Man_DH_dimer"/>
</dbReference>
<dbReference type="GO" id="GO:0000271">
    <property type="term" value="P:polysaccharide biosynthetic process"/>
    <property type="evidence" value="ECO:0007669"/>
    <property type="project" value="InterPro"/>
</dbReference>
<keyword evidence="2" id="KW-0520">NAD</keyword>
<dbReference type="PANTHER" id="PTHR43491">
    <property type="entry name" value="UDP-N-ACETYL-D-MANNOSAMINE DEHYDROGENASE"/>
    <property type="match status" value="1"/>
</dbReference>
<dbReference type="RefSeq" id="WP_167615607.1">
    <property type="nucleotide sequence ID" value="NZ_JAAUVV010000002.1"/>
</dbReference>
<dbReference type="Proteomes" id="UP000591626">
    <property type="component" value="Unassembled WGS sequence"/>
</dbReference>
<dbReference type="SUPFAM" id="SSF52413">
    <property type="entry name" value="UDP-glucose/GDP-mannose dehydrogenase C-terminal domain"/>
    <property type="match status" value="1"/>
</dbReference>
<sequence length="426" mass="46017">MTLNPDQPYDITVVGLGYIGLPTATFFASAGLNVYGYDINPDLISTIRSGEAPFVEPGFETLLSTSVSSGYLHVGTTLKPASSYILAVPTPVKLDKGADTTYVLDAATSIAPLLRGGELVVVESTCPPGLTEDVAGHILKKNPSLTLTPNQPNSLYVAHAPERVLPGKIMAEMAANDRIVGGVNPEATKRAQQLYKQFCTGEVLVTDSRTAEMTKLAENSFRDINIAFANELSLICDELNIDVWELISLANRHPRVNILQPGPGVGGHCIAVDPWFIVDAAPKTAKLIRTGREVNDSKPQRVLEKITEEVDKAKPISGLLSICLLGIAFKPDIDDLRGSPALKIAEQVASSFPNAEITIVEPNIEKLPDLLTSHRNVSKVQFEFGVRSADVVVVLVDHTSFKQNIHLLSDHKHVIDTRGILNHSGR</sequence>
<protein>
    <submittedName>
        <fullName evidence="5">UDP-N-acetyl-D-mannosamine dehydrogenase</fullName>
        <ecNumber evidence="5">1.1.1.336</ecNumber>
    </submittedName>
</protein>
<evidence type="ECO:0000256" key="3">
    <source>
        <dbReference type="PIRNR" id="PIRNR000124"/>
    </source>
</evidence>
<dbReference type="EC" id="1.1.1.336" evidence="5"/>
<dbReference type="InterPro" id="IPR028359">
    <property type="entry name" value="UDP_ManNAc/GlcNAc_DH"/>
</dbReference>
<dbReference type="PIRSF" id="PIRSF500136">
    <property type="entry name" value="UDP_ManNAc_DH"/>
    <property type="match status" value="1"/>
</dbReference>
<dbReference type="Pfam" id="PF03720">
    <property type="entry name" value="UDPG_MGDP_dh_C"/>
    <property type="match status" value="1"/>
</dbReference>
<dbReference type="InterPro" id="IPR008927">
    <property type="entry name" value="6-PGluconate_DH-like_C_sf"/>
</dbReference>
<dbReference type="InterPro" id="IPR036220">
    <property type="entry name" value="UDP-Glc/GDP-Man_DH_C_sf"/>
</dbReference>
<dbReference type="SUPFAM" id="SSF51735">
    <property type="entry name" value="NAD(P)-binding Rossmann-fold domains"/>
    <property type="match status" value="1"/>
</dbReference>
<dbReference type="GO" id="GO:0089714">
    <property type="term" value="F:UDP-N-acetyl-D-mannosamine dehydrogenase activity"/>
    <property type="evidence" value="ECO:0007669"/>
    <property type="project" value="UniProtKB-EC"/>
</dbReference>
<evidence type="ECO:0000256" key="1">
    <source>
        <dbReference type="ARBA" id="ARBA00023002"/>
    </source>
</evidence>
<dbReference type="InterPro" id="IPR017476">
    <property type="entry name" value="UDP-Glc/GDP-Man"/>
</dbReference>
<evidence type="ECO:0000313" key="6">
    <source>
        <dbReference type="Proteomes" id="UP000591626"/>
    </source>
</evidence>
<dbReference type="NCBIfam" id="NF008286">
    <property type="entry name" value="PRK11064.1"/>
    <property type="match status" value="1"/>
</dbReference>
<proteinExistence type="inferred from homology"/>
<dbReference type="EMBL" id="JAAUVV010000002">
    <property type="protein sequence ID" value="NJJ03042.1"/>
    <property type="molecule type" value="Genomic_DNA"/>
</dbReference>
<evidence type="ECO:0000259" key="4">
    <source>
        <dbReference type="SMART" id="SM00984"/>
    </source>
</evidence>
<dbReference type="GO" id="GO:0016628">
    <property type="term" value="F:oxidoreductase activity, acting on the CH-CH group of donors, NAD or NADP as acceptor"/>
    <property type="evidence" value="ECO:0007669"/>
    <property type="project" value="InterPro"/>
</dbReference>
<dbReference type="NCBIfam" id="TIGR03026">
    <property type="entry name" value="NDP-sugDHase"/>
    <property type="match status" value="1"/>
</dbReference>
<organism evidence="5 6">
    <name type="scientific">Corynebacterium coyleae</name>
    <dbReference type="NCBI Taxonomy" id="53374"/>
    <lineage>
        <taxon>Bacteria</taxon>
        <taxon>Bacillati</taxon>
        <taxon>Actinomycetota</taxon>
        <taxon>Actinomycetes</taxon>
        <taxon>Mycobacteriales</taxon>
        <taxon>Corynebacteriaceae</taxon>
        <taxon>Corynebacterium</taxon>
    </lineage>
</organism>
<keyword evidence="1 5" id="KW-0560">Oxidoreductase</keyword>
<dbReference type="Gene3D" id="3.40.50.720">
    <property type="entry name" value="NAD(P)-binding Rossmann-like Domain"/>
    <property type="match status" value="2"/>
</dbReference>
<name>A0AAP6XKU7_9CORY</name>
<dbReference type="PIRSF" id="PIRSF000124">
    <property type="entry name" value="UDPglc_GDPman_dh"/>
    <property type="match status" value="1"/>
</dbReference>
<dbReference type="Pfam" id="PF00984">
    <property type="entry name" value="UDPG_MGDP_dh"/>
    <property type="match status" value="1"/>
</dbReference>
<reference evidence="5 6" key="1">
    <citation type="submission" date="2020-03" db="EMBL/GenBank/DDBJ databases">
        <title>Draft genome sequences of bacterial isolates from the female urobiome.</title>
        <authorList>
            <person name="Miller-Ensminger T."/>
            <person name="Wolfe A.J."/>
            <person name="Putonti C."/>
        </authorList>
    </citation>
    <scope>NUCLEOTIDE SEQUENCE [LARGE SCALE GENOMIC DNA]</scope>
    <source>
        <strain evidence="5 6">UMB8490</strain>
    </source>
</reference>
<comment type="caution">
    <text evidence="5">The sequence shown here is derived from an EMBL/GenBank/DDBJ whole genome shotgun (WGS) entry which is preliminary data.</text>
</comment>
<accession>A0AAP6XKU7</accession>
<dbReference type="SMART" id="SM00984">
    <property type="entry name" value="UDPG_MGDP_dh_C"/>
    <property type="match status" value="1"/>
</dbReference>